<dbReference type="EMBL" id="HG994373">
    <property type="protein sequence ID" value="CAF1727970.1"/>
    <property type="molecule type" value="Genomic_DNA"/>
</dbReference>
<reference evidence="1" key="1">
    <citation type="submission" date="2021-01" db="EMBL/GenBank/DDBJ databases">
        <authorList>
            <consortium name="Genoscope - CEA"/>
            <person name="William W."/>
        </authorList>
    </citation>
    <scope>NUCLEOTIDE SEQUENCE</scope>
</reference>
<protein>
    <submittedName>
        <fullName evidence="1">(rape) hypothetical protein</fullName>
    </submittedName>
</protein>
<dbReference type="AlphaFoldDB" id="A0A816IX00"/>
<name>A0A816IX00_BRANA</name>
<accession>A0A816IX00</accession>
<dbReference type="Proteomes" id="UP001295469">
    <property type="component" value="Chromosome C09"/>
</dbReference>
<evidence type="ECO:0000313" key="1">
    <source>
        <dbReference type="EMBL" id="CAF1727970.1"/>
    </source>
</evidence>
<proteinExistence type="predicted"/>
<sequence>MKVDGGMWRLKPESSLRFNPLSFLKFSDLISSHRRMKPHHHTPFDTFARYHHHQQLISTIRHLSLSLCAVFISELPAARCNLVQLKSLFLDNYQVKHVEQLKRGFADIADDVYEILHEIGRDPPEPKGTIDSLVLLTQKFGRRAGDMNLMVLLHIEDCPDKEPLGHGFYAGSTMARFQSPSLSVVFCNESTIREARERRDGVCRWQRKEMTRRHHHHHRWLLSPPSPSLPSPIARHHHHCWWSIQGRHRHPASDSVVNEKYLNAGSGNDLTEENMRAGTPKCCS</sequence>
<organism evidence="1">
    <name type="scientific">Brassica napus</name>
    <name type="common">Rape</name>
    <dbReference type="NCBI Taxonomy" id="3708"/>
    <lineage>
        <taxon>Eukaryota</taxon>
        <taxon>Viridiplantae</taxon>
        <taxon>Streptophyta</taxon>
        <taxon>Embryophyta</taxon>
        <taxon>Tracheophyta</taxon>
        <taxon>Spermatophyta</taxon>
        <taxon>Magnoliopsida</taxon>
        <taxon>eudicotyledons</taxon>
        <taxon>Gunneridae</taxon>
        <taxon>Pentapetalae</taxon>
        <taxon>rosids</taxon>
        <taxon>malvids</taxon>
        <taxon>Brassicales</taxon>
        <taxon>Brassicaceae</taxon>
        <taxon>Brassiceae</taxon>
        <taxon>Brassica</taxon>
    </lineage>
</organism>
<gene>
    <name evidence="1" type="ORF">DARMORV10_C09P23970.1</name>
</gene>